<dbReference type="Gene3D" id="3.30.565.10">
    <property type="entry name" value="Histidine kinase-like ATPase, C-terminal domain"/>
    <property type="match status" value="1"/>
</dbReference>
<evidence type="ECO:0000313" key="3">
    <source>
        <dbReference type="EMBL" id="VYU43935.1"/>
    </source>
</evidence>
<keyword evidence="3" id="KW-0808">Transferase</keyword>
<accession>A0A6N3EUK1</accession>
<reference evidence="3" key="1">
    <citation type="submission" date="2019-11" db="EMBL/GenBank/DDBJ databases">
        <authorList>
            <person name="Feng L."/>
        </authorList>
    </citation>
    <scope>NUCLEOTIDE SEQUENCE</scope>
    <source>
        <strain evidence="3">EMassiliensisLFYP7</strain>
    </source>
</reference>
<dbReference type="EMBL" id="CACRTZ010000029">
    <property type="protein sequence ID" value="VYU43935.1"/>
    <property type="molecule type" value="Genomic_DNA"/>
</dbReference>
<gene>
    <name evidence="3" type="ORF">EMLFYP7_02376</name>
</gene>
<evidence type="ECO:0000259" key="2">
    <source>
        <dbReference type="Pfam" id="PF13581"/>
    </source>
</evidence>
<dbReference type="InterPro" id="IPR036890">
    <property type="entry name" value="HATPase_C_sf"/>
</dbReference>
<sequence>MGKDLTLTASLASLSPLAAWLEAQTASLPVSDAWRFALDLAVCEAATNIIRHGLNEDSRRAFAVTFSVNPQEARVCFTDGGKAFPDERLATARLQLKEEMAPDLESGRGLMLILLSVDDFTVRRQGDLNLTTLVKRLDEAA</sequence>
<dbReference type="RefSeq" id="WP_156566283.1">
    <property type="nucleotide sequence ID" value="NZ_CACRTZ010000029.1"/>
</dbReference>
<organism evidence="3">
    <name type="scientific">Phytobacter massiliensis</name>
    <dbReference type="NCBI Taxonomy" id="1485952"/>
    <lineage>
        <taxon>Bacteria</taxon>
        <taxon>Pseudomonadati</taxon>
        <taxon>Pseudomonadota</taxon>
        <taxon>Gammaproteobacteria</taxon>
        <taxon>Enterobacterales</taxon>
        <taxon>Enterobacteriaceae</taxon>
        <taxon>Phytobacter</taxon>
    </lineage>
</organism>
<keyword evidence="1" id="KW-0723">Serine/threonine-protein kinase</keyword>
<dbReference type="InterPro" id="IPR003594">
    <property type="entry name" value="HATPase_dom"/>
</dbReference>
<dbReference type="SUPFAM" id="SSF55874">
    <property type="entry name" value="ATPase domain of HSP90 chaperone/DNA topoisomerase II/histidine kinase"/>
    <property type="match status" value="1"/>
</dbReference>
<dbReference type="CDD" id="cd16936">
    <property type="entry name" value="HATPase_RsbW-like"/>
    <property type="match status" value="1"/>
</dbReference>
<name>A0A6N3EUK1_9ENTR</name>
<dbReference type="InterPro" id="IPR050267">
    <property type="entry name" value="Anti-sigma-factor_SerPK"/>
</dbReference>
<dbReference type="AlphaFoldDB" id="A0A6N3EUK1"/>
<protein>
    <submittedName>
        <fullName evidence="3">Serine-protein kinase RsbW</fullName>
    </submittedName>
</protein>
<keyword evidence="3" id="KW-0418">Kinase</keyword>
<feature type="domain" description="Histidine kinase/HSP90-like ATPase" evidence="2">
    <location>
        <begin position="8"/>
        <end position="135"/>
    </location>
</feature>
<dbReference type="Pfam" id="PF13581">
    <property type="entry name" value="HATPase_c_2"/>
    <property type="match status" value="1"/>
</dbReference>
<proteinExistence type="predicted"/>
<dbReference type="GO" id="GO:0004674">
    <property type="term" value="F:protein serine/threonine kinase activity"/>
    <property type="evidence" value="ECO:0007669"/>
    <property type="project" value="UniProtKB-KW"/>
</dbReference>
<dbReference type="PANTHER" id="PTHR35526">
    <property type="entry name" value="ANTI-SIGMA-F FACTOR RSBW-RELATED"/>
    <property type="match status" value="1"/>
</dbReference>
<evidence type="ECO:0000256" key="1">
    <source>
        <dbReference type="ARBA" id="ARBA00022527"/>
    </source>
</evidence>